<keyword evidence="2" id="KW-1185">Reference proteome</keyword>
<gene>
    <name evidence="1" type="ordered locus">Bind_0408</name>
</gene>
<proteinExistence type="predicted"/>
<dbReference type="Proteomes" id="UP000001695">
    <property type="component" value="Chromosome"/>
</dbReference>
<dbReference type="KEGG" id="bid:Bind_0408"/>
<evidence type="ECO:0000313" key="2">
    <source>
        <dbReference type="Proteomes" id="UP000001695"/>
    </source>
</evidence>
<dbReference type="RefSeq" id="WP_012383419.1">
    <property type="nucleotide sequence ID" value="NC_010581.1"/>
</dbReference>
<dbReference type="OrthoDB" id="9812367at2"/>
<reference evidence="1 2" key="2">
    <citation type="journal article" date="2010" name="J. Bacteriol.">
        <title>Complete genome sequence of Beijerinckia indica subsp. indica.</title>
        <authorList>
            <person name="Tamas I."/>
            <person name="Dedysh S.N."/>
            <person name="Liesack W."/>
            <person name="Stott M.B."/>
            <person name="Alam M."/>
            <person name="Murrell J.C."/>
            <person name="Dunfield P.F."/>
        </authorList>
    </citation>
    <scope>NUCLEOTIDE SEQUENCE [LARGE SCALE GENOMIC DNA]</scope>
    <source>
        <strain evidence="2">ATCC 9039 / DSM 1715 / NCIMB 8712</strain>
    </source>
</reference>
<dbReference type="STRING" id="395963.Bind_0408"/>
<protein>
    <submittedName>
        <fullName evidence="1">Uncharacterized protein</fullName>
    </submittedName>
</protein>
<sequence>MHNAEVVIQVRYNPKGECVFCGEAPAGVSPQDWHNHLSNNLPIHPLAGGRAAFYTTNEDLARFKAMEGAKLEAF</sequence>
<dbReference type="AlphaFoldDB" id="B2IE37"/>
<evidence type="ECO:0000313" key="1">
    <source>
        <dbReference type="EMBL" id="ACB94061.1"/>
    </source>
</evidence>
<accession>B2IE37</accession>
<name>B2IE37_BEII9</name>
<organism evidence="1 2">
    <name type="scientific">Beijerinckia indica subsp. indica (strain ATCC 9039 / DSM 1715 / NCIMB 8712)</name>
    <dbReference type="NCBI Taxonomy" id="395963"/>
    <lineage>
        <taxon>Bacteria</taxon>
        <taxon>Pseudomonadati</taxon>
        <taxon>Pseudomonadota</taxon>
        <taxon>Alphaproteobacteria</taxon>
        <taxon>Hyphomicrobiales</taxon>
        <taxon>Beijerinckiaceae</taxon>
        <taxon>Beijerinckia</taxon>
    </lineage>
</organism>
<dbReference type="HOGENOM" id="CLU_187421_0_0_5"/>
<dbReference type="eggNOG" id="ENOG50345DC">
    <property type="taxonomic scope" value="Bacteria"/>
</dbReference>
<reference evidence="2" key="1">
    <citation type="submission" date="2008-03" db="EMBL/GenBank/DDBJ databases">
        <title>Complete sequence of chromosome of Beijerinckia indica subsp. indica ATCC 9039.</title>
        <authorList>
            <consortium name="US DOE Joint Genome Institute"/>
            <person name="Copeland A."/>
            <person name="Lucas S."/>
            <person name="Lapidus A."/>
            <person name="Glavina del Rio T."/>
            <person name="Dalin E."/>
            <person name="Tice H."/>
            <person name="Bruce D."/>
            <person name="Goodwin L."/>
            <person name="Pitluck S."/>
            <person name="LaButti K."/>
            <person name="Schmutz J."/>
            <person name="Larimer F."/>
            <person name="Land M."/>
            <person name="Hauser L."/>
            <person name="Kyrpides N."/>
            <person name="Mikhailova N."/>
            <person name="Dunfield P.F."/>
            <person name="Dedysh S.N."/>
            <person name="Liesack W."/>
            <person name="Saw J.H."/>
            <person name="Alam M."/>
            <person name="Chen Y."/>
            <person name="Murrell J.C."/>
            <person name="Richardson P."/>
        </authorList>
    </citation>
    <scope>NUCLEOTIDE SEQUENCE [LARGE SCALE GENOMIC DNA]</scope>
    <source>
        <strain evidence="2">ATCC 9039 / DSM 1715 / NCIMB 8712</strain>
    </source>
</reference>
<dbReference type="EMBL" id="CP001016">
    <property type="protein sequence ID" value="ACB94061.1"/>
    <property type="molecule type" value="Genomic_DNA"/>
</dbReference>